<dbReference type="PANTHER" id="PTHR46501:SF2">
    <property type="entry name" value="MYOMEGALIN"/>
    <property type="match status" value="1"/>
</dbReference>
<feature type="coiled-coil region" evidence="3">
    <location>
        <begin position="845"/>
        <end position="894"/>
    </location>
</feature>
<dbReference type="InterPro" id="IPR012943">
    <property type="entry name" value="Cnn_1N"/>
</dbReference>
<evidence type="ECO:0000259" key="5">
    <source>
        <dbReference type="Pfam" id="PF07989"/>
    </source>
</evidence>
<feature type="region of interest" description="Disordered" evidence="4">
    <location>
        <begin position="1304"/>
        <end position="1335"/>
    </location>
</feature>
<protein>
    <submittedName>
        <fullName evidence="6">Myomegalin-like isoform X1</fullName>
    </submittedName>
</protein>
<feature type="coiled-coil region" evidence="3">
    <location>
        <begin position="1481"/>
        <end position="1650"/>
    </location>
</feature>
<feature type="region of interest" description="Disordered" evidence="4">
    <location>
        <begin position="776"/>
        <end position="815"/>
    </location>
</feature>
<comment type="caution">
    <text evidence="6">The sequence shown here is derived from an EMBL/GenBank/DDBJ whole genome shotgun (WGS) entry which is preliminary data.</text>
</comment>
<dbReference type="GO" id="GO:1903358">
    <property type="term" value="P:regulation of Golgi organization"/>
    <property type="evidence" value="ECO:0007669"/>
    <property type="project" value="TreeGrafter"/>
</dbReference>
<feature type="region of interest" description="Disordered" evidence="4">
    <location>
        <begin position="430"/>
        <end position="451"/>
    </location>
</feature>
<name>A0A8J4UH78_CLAMG</name>
<evidence type="ECO:0000256" key="2">
    <source>
        <dbReference type="ARBA" id="ARBA00022490"/>
    </source>
</evidence>
<feature type="compositionally biased region" description="Low complexity" evidence="4">
    <location>
        <begin position="1320"/>
        <end position="1335"/>
    </location>
</feature>
<feature type="compositionally biased region" description="Basic and acidic residues" evidence="4">
    <location>
        <begin position="1109"/>
        <end position="1124"/>
    </location>
</feature>
<feature type="region of interest" description="Disordered" evidence="4">
    <location>
        <begin position="1247"/>
        <end position="1267"/>
    </location>
</feature>
<proteinExistence type="predicted"/>
<feature type="coiled-coil region" evidence="3">
    <location>
        <begin position="731"/>
        <end position="765"/>
    </location>
</feature>
<dbReference type="Pfam" id="PF07989">
    <property type="entry name" value="Cnn_1N"/>
    <property type="match status" value="1"/>
</dbReference>
<dbReference type="GO" id="GO:0090063">
    <property type="term" value="P:positive regulation of microtubule nucleation"/>
    <property type="evidence" value="ECO:0007669"/>
    <property type="project" value="TreeGrafter"/>
</dbReference>
<comment type="subcellular location">
    <subcellularLocation>
        <location evidence="1">Cytoplasm</location>
    </subcellularLocation>
</comment>
<sequence>MTFNGFRTISQHLNDLKKENFSLKLRIYFLEERIQGKCEDSSSEDVHRKNIELKVEVESLKQELLERQQQLDKAVTTETHSNQNGANVQRHCEEKQQEISHIQEVLENKIQQLQEESKLARSEAQKMASLAASESQRCAHLEDRIMTMETKETQEEMLADKERRIQSLTGALVSKEEEVRSLHEERSSLTHKASQLEEELQVLSKLLQQKENNVKSLEEELEFGKNLKQIEMQKLISEQQVQLVQYENAAGQCVTELQKAQLQVQSLQTKIRESEANNKKLQQRLRVMECELMSFQERAQGQERTIQTISDSLSTKDNEVADLQQLIEEQKQLLISLKMQSQHEQLQRSTTAPGLLQAELLELQASLFSTQLELQSVQRAQRQAQSREDELARANQRLHDDLQAVQDHRREAELHNQELLAALQRARSDLEQMEEKGKEGKGDKESEVEERERTIRDLKTRLQHKEQLLHDYTELLDGQKEAGGSRDVLVHKLKLRIQERDRALERAVDERFVCVEQKETEVRKLQLLLREKERDLQKLRCVLSNNEETITSLEVFLRGKSIELEQVNEAWRESQRVQGECEDRHNCSMKERDTLISQLQTALHTRTKDAEELTAALLSKLPLSSGEVVEKLKAQLQIKERLFQELLAEHGRQTQEHHTHIQELLNAARTREQCIKDSAERAGKVMSEQTVRLQELRMQVMSAGSRSPSAAKLFEDTQLLQDELRLVLSKDKEAQRELSVLRSALANTQEQFQNQTSQLNSLNHTSKPEHLVPMETEHAASSHTDTGDSTSDVEEEEGGISDFTESTEEEEHGRVSAQALFNKQHGGPVLSQTPAEVEGQGLAEVKLLVEQKKAVERKLWELKAQLENAGFTSFSQMRRALLSLRMENEELRNTVRRPEPEEETHTLLEEQRARGVQWQSEPCEGKKRCSRVLCLDPGAQLSHSTQPVQQKLQEKFMVSKPTIQTQAERLGDSKEQRMETPVQHNSKQVQVDLQDLGYETCGRSENEAEREDTSSPEFDDLELCTSLSCRDGAPQWWSGLDATDRAGDDVASLQQQVEDLQVQLSRSQAQVLSLQSRHQDSTPNSTPGKSNREDRELQELVTRVSSLEEQLRKGKGHAAEEPKSSTRTGNFDTLIQAQARELSHLRQRMREGRSVCHILTQHLGDTTKSFEELLRDNDIDYYMGQSFRDQLAQSSALAQRVAAKISSRDYSEIPDDKTGHELLAIRLSKELQQKDKLIESLHSKLELQQQRANTPTSSRSLSGEAEQLDRGSFVIDEQGSTNEDLDLCSELDTVSEFGQDEVADDPLQPAQSHPHPSNPPSVTSSHGHQSSSCCPSMHCTPLIQTELSSAPLPQKPQCLSAQMAFLPFDPQTQHLRPRSNTTGGFSLAEVHQELQRLQRELANSFSSGQVKPLPGVFHQTDHNDFHLAPQHVFQQSPFASLHASPGMTYGVQLKRESTYNDISSSSSGYQSGARHTGTDLMEEHLREIRSLHRRLEESIQTNERLRRQLAERLDSSKQDGGAPTNIYIQGLDSLNQLSNEVQFLKEENQALQSQLQQASRDVSVLDIQEGMKQVEQLRDAVLLEHTRLKQAELDAEKWAGQFRQLQAQMREQTQVTLQLKQDKQISQENANRLQHEVIILQQQLSESRRLVLTLQCELETYRRSCETTHTDSQEPEMQEAACRMHMLEQQLSDRMDPEVLHISARKHLFHGSGLNKSEAPDGSFACRTGCHVVGHWDDFSTLQQQLLEGKVFICKMEAALQSTMEINLHEDCVRNLLTSTKTLKQILKDIGSVLRMFWRASLPSTEATSPHEKEKTLTDEVVALRHKLAEQEQTLRETMESLKNSNRTKDSMEQFIVSQLTRTRDVLKKAHTNLQ</sequence>
<dbReference type="InterPro" id="IPR052593">
    <property type="entry name" value="MT-associated_AKAP9-binding"/>
</dbReference>
<feature type="non-terminal residue" evidence="6">
    <location>
        <position position="1"/>
    </location>
</feature>
<organism evidence="6 7">
    <name type="scientific">Clarias magur</name>
    <name type="common">Asian catfish</name>
    <name type="synonym">Macropteronotus magur</name>
    <dbReference type="NCBI Taxonomy" id="1594786"/>
    <lineage>
        <taxon>Eukaryota</taxon>
        <taxon>Metazoa</taxon>
        <taxon>Chordata</taxon>
        <taxon>Craniata</taxon>
        <taxon>Vertebrata</taxon>
        <taxon>Euteleostomi</taxon>
        <taxon>Actinopterygii</taxon>
        <taxon>Neopterygii</taxon>
        <taxon>Teleostei</taxon>
        <taxon>Ostariophysi</taxon>
        <taxon>Siluriformes</taxon>
        <taxon>Clariidae</taxon>
        <taxon>Clarias</taxon>
    </lineage>
</organism>
<dbReference type="OrthoDB" id="10255000at2759"/>
<accession>A0A8J4UH78</accession>
<dbReference type="GO" id="GO:0005794">
    <property type="term" value="C:Golgi apparatus"/>
    <property type="evidence" value="ECO:0007669"/>
    <property type="project" value="TreeGrafter"/>
</dbReference>
<feature type="compositionally biased region" description="Acidic residues" evidence="4">
    <location>
        <begin position="791"/>
        <end position="810"/>
    </location>
</feature>
<keyword evidence="3" id="KW-0175">Coiled coil</keyword>
<keyword evidence="2" id="KW-0963">Cytoplasm</keyword>
<evidence type="ECO:0000313" key="6">
    <source>
        <dbReference type="EMBL" id="KAF5895177.1"/>
    </source>
</evidence>
<evidence type="ECO:0000256" key="1">
    <source>
        <dbReference type="ARBA" id="ARBA00004496"/>
    </source>
</evidence>
<feature type="coiled-coil region" evidence="3">
    <location>
        <begin position="515"/>
        <end position="549"/>
    </location>
</feature>
<reference evidence="6" key="1">
    <citation type="submission" date="2020-07" db="EMBL/GenBank/DDBJ databases">
        <title>Clarias magur genome sequencing, assembly and annotation.</title>
        <authorList>
            <person name="Kushwaha B."/>
            <person name="Kumar R."/>
            <person name="Das P."/>
            <person name="Joshi C.G."/>
            <person name="Kumar D."/>
            <person name="Nagpure N.S."/>
            <person name="Pandey M."/>
            <person name="Agarwal S."/>
            <person name="Srivastava S."/>
            <person name="Singh M."/>
            <person name="Sahoo L."/>
            <person name="Jayasankar P."/>
            <person name="Meher P.K."/>
            <person name="Koringa P.G."/>
            <person name="Iquebal M.A."/>
            <person name="Das S.P."/>
            <person name="Bit A."/>
            <person name="Patnaik S."/>
            <person name="Patel N."/>
            <person name="Shah T.M."/>
            <person name="Hinsu A."/>
            <person name="Jena J.K."/>
        </authorList>
    </citation>
    <scope>NUCLEOTIDE SEQUENCE</scope>
    <source>
        <strain evidence="6">CIFAMagur01</strain>
        <tissue evidence="6">Testis</tissue>
    </source>
</reference>
<feature type="coiled-coil region" evidence="3">
    <location>
        <begin position="1814"/>
        <end position="1848"/>
    </location>
</feature>
<dbReference type="GO" id="GO:0060090">
    <property type="term" value="F:molecular adaptor activity"/>
    <property type="evidence" value="ECO:0007669"/>
    <property type="project" value="TreeGrafter"/>
</dbReference>
<dbReference type="GO" id="GO:0007098">
    <property type="term" value="P:centrosome cycle"/>
    <property type="evidence" value="ECO:0007669"/>
    <property type="project" value="TreeGrafter"/>
</dbReference>
<feature type="region of interest" description="Disordered" evidence="4">
    <location>
        <begin position="1072"/>
        <end position="1128"/>
    </location>
</feature>
<feature type="coiled-coil region" evidence="3">
    <location>
        <begin position="257"/>
        <end position="340"/>
    </location>
</feature>
<dbReference type="PANTHER" id="PTHR46501">
    <property type="entry name" value="MYOMEGALIN"/>
    <property type="match status" value="1"/>
</dbReference>
<gene>
    <name evidence="6" type="ORF">DAT39_015112</name>
</gene>
<feature type="compositionally biased region" description="Low complexity" evidence="4">
    <location>
        <begin position="781"/>
        <end position="790"/>
    </location>
</feature>
<dbReference type="GO" id="GO:0005813">
    <property type="term" value="C:centrosome"/>
    <property type="evidence" value="ECO:0007669"/>
    <property type="project" value="TreeGrafter"/>
</dbReference>
<feature type="coiled-coil region" evidence="3">
    <location>
        <begin position="43"/>
        <end position="227"/>
    </location>
</feature>
<dbReference type="Proteomes" id="UP000727407">
    <property type="component" value="Unassembled WGS sequence"/>
</dbReference>
<evidence type="ECO:0000313" key="7">
    <source>
        <dbReference type="Proteomes" id="UP000727407"/>
    </source>
</evidence>
<feature type="compositionally biased region" description="Polar residues" evidence="4">
    <location>
        <begin position="1247"/>
        <end position="1261"/>
    </location>
</feature>
<keyword evidence="7" id="KW-1185">Reference proteome</keyword>
<feature type="domain" description="Centrosomin N-terminal motif 1" evidence="5">
    <location>
        <begin position="9"/>
        <end position="74"/>
    </location>
</feature>
<feature type="compositionally biased region" description="Polar residues" evidence="4">
    <location>
        <begin position="1072"/>
        <end position="1089"/>
    </location>
</feature>
<evidence type="ECO:0000256" key="4">
    <source>
        <dbReference type="SAM" id="MobiDB-lite"/>
    </source>
</evidence>
<evidence type="ECO:0000256" key="3">
    <source>
        <dbReference type="SAM" id="Coils"/>
    </source>
</evidence>
<dbReference type="EMBL" id="QNUK01000337">
    <property type="protein sequence ID" value="KAF5895177.1"/>
    <property type="molecule type" value="Genomic_DNA"/>
</dbReference>